<protein>
    <recommendedName>
        <fullName evidence="3">Chitin-binding type-1 domain-containing protein</fullName>
    </recommendedName>
</protein>
<feature type="region of interest" description="Disordered" evidence="2">
    <location>
        <begin position="379"/>
        <end position="398"/>
    </location>
</feature>
<evidence type="ECO:0000259" key="3">
    <source>
        <dbReference type="SMART" id="SM00270"/>
    </source>
</evidence>
<evidence type="ECO:0000256" key="1">
    <source>
        <dbReference type="ARBA" id="ARBA00022669"/>
    </source>
</evidence>
<dbReference type="Proteomes" id="UP000178912">
    <property type="component" value="Unassembled WGS sequence"/>
</dbReference>
<name>A0A1E1K875_9HELO</name>
<evidence type="ECO:0000256" key="2">
    <source>
        <dbReference type="SAM" id="MobiDB-lite"/>
    </source>
</evidence>
<organism evidence="4 5">
    <name type="scientific">Rhynchosporium agropyri</name>
    <dbReference type="NCBI Taxonomy" id="914238"/>
    <lineage>
        <taxon>Eukaryota</taxon>
        <taxon>Fungi</taxon>
        <taxon>Dikarya</taxon>
        <taxon>Ascomycota</taxon>
        <taxon>Pezizomycotina</taxon>
        <taxon>Leotiomycetes</taxon>
        <taxon>Helotiales</taxon>
        <taxon>Ploettnerulaceae</taxon>
        <taxon>Rhynchosporium</taxon>
    </lineage>
</organism>
<dbReference type="OrthoDB" id="2342176at2759"/>
<feature type="domain" description="Chitin-binding type-1" evidence="3">
    <location>
        <begin position="404"/>
        <end position="438"/>
    </location>
</feature>
<dbReference type="AlphaFoldDB" id="A0A1E1K875"/>
<dbReference type="GO" id="GO:0008061">
    <property type="term" value="F:chitin binding"/>
    <property type="evidence" value="ECO:0007669"/>
    <property type="project" value="UniProtKB-KW"/>
</dbReference>
<keyword evidence="5" id="KW-1185">Reference proteome</keyword>
<keyword evidence="1" id="KW-0147">Chitin-binding</keyword>
<sequence>MDCSSKATLRAYVVLCLTQADNAIHTFIEEVESSASLSSLKNALCSSDDLSSAMQFLIATIIFFSLVFGHIEVESPGPFRGRSNPNTKSVDYDGTNPLTGAGQFPCKGYHIAAMADPTGEGKPTALWRQGAPAAIKLTKGGLHSGGSCQASLSYDGKIFTVIYSMQGNCPTSDMAFTVPADAPVGPVIGSWSWFNKSGNREMYQNCFSAIIEAATGTVPPAIPFSQRPPMLVANLGGTCKTADMVDVRFPNPGPDVTGTGDDNSLIGDCGAAAPVTPVAPSPKPADHEAPEGLEPSEAPAKSELVPFTSKPTRSVPPLASQSSVSFSFSSIPIPVDDQVPGNLPAPTRSPTSAVIVPVVPTPSSTSTSAVVVPVVPEKSTPVASPAAPKPTGGAPSGGISTDGSCGGIKGKTCASPNCCSQGGWCGTSAGHCGTAVKHSSVFAQVVGRNFDDTQVKSPAKLFAYTLP</sequence>
<dbReference type="SMART" id="SM00270">
    <property type="entry name" value="ChtBD1"/>
    <property type="match status" value="1"/>
</dbReference>
<dbReference type="PANTHER" id="PTHR36182">
    <property type="entry name" value="PROTEIN, PUTATIVE (AFU_ORTHOLOGUE AFUA_6G10930)-RELATED"/>
    <property type="match status" value="1"/>
</dbReference>
<dbReference type="InterPro" id="IPR036861">
    <property type="entry name" value="Endochitinase-like_sf"/>
</dbReference>
<evidence type="ECO:0000313" key="5">
    <source>
        <dbReference type="Proteomes" id="UP000178912"/>
    </source>
</evidence>
<dbReference type="CDD" id="cd00035">
    <property type="entry name" value="ChtBD1"/>
    <property type="match status" value="1"/>
</dbReference>
<dbReference type="SUPFAM" id="SSF57016">
    <property type="entry name" value="Plant lectins/antimicrobial peptides"/>
    <property type="match status" value="1"/>
</dbReference>
<reference evidence="5" key="1">
    <citation type="submission" date="2016-03" db="EMBL/GenBank/DDBJ databases">
        <authorList>
            <person name="Guldener U."/>
        </authorList>
    </citation>
    <scope>NUCLEOTIDE SEQUENCE [LARGE SCALE GENOMIC DNA]</scope>
    <source>
        <strain evidence="5">04CH-RAC-A.6.1</strain>
    </source>
</reference>
<accession>A0A1E1K875</accession>
<gene>
    <name evidence="4" type="ORF">RAG0_04247</name>
</gene>
<feature type="region of interest" description="Disordered" evidence="2">
    <location>
        <begin position="273"/>
        <end position="302"/>
    </location>
</feature>
<evidence type="ECO:0000313" key="4">
    <source>
        <dbReference type="EMBL" id="CZS94191.1"/>
    </source>
</evidence>
<dbReference type="PANTHER" id="PTHR36182:SF1">
    <property type="entry name" value="PROTEIN, PUTATIVE (AFU_ORTHOLOGUE AFUA_6G10930)-RELATED"/>
    <property type="match status" value="1"/>
</dbReference>
<proteinExistence type="predicted"/>
<dbReference type="InterPro" id="IPR001002">
    <property type="entry name" value="Chitin-bd_1"/>
</dbReference>
<dbReference type="Gene3D" id="2.70.50.70">
    <property type="match status" value="1"/>
</dbReference>
<dbReference type="EMBL" id="FJUX01000017">
    <property type="protein sequence ID" value="CZS94191.1"/>
    <property type="molecule type" value="Genomic_DNA"/>
</dbReference>
<dbReference type="Gene3D" id="3.30.60.10">
    <property type="entry name" value="Endochitinase-like"/>
    <property type="match status" value="1"/>
</dbReference>